<dbReference type="Proteomes" id="UP000192738">
    <property type="component" value="Unassembled WGS sequence"/>
</dbReference>
<evidence type="ECO:0000313" key="2">
    <source>
        <dbReference type="Proteomes" id="UP000192738"/>
    </source>
</evidence>
<dbReference type="InterPro" id="IPR027417">
    <property type="entry name" value="P-loop_NTPase"/>
</dbReference>
<gene>
    <name evidence="1" type="ORF">SAMN04488500_105162</name>
</gene>
<reference evidence="1 2" key="1">
    <citation type="submission" date="2017-04" db="EMBL/GenBank/DDBJ databases">
        <authorList>
            <person name="Afonso C.L."/>
            <person name="Miller P.J."/>
            <person name="Scott M.A."/>
            <person name="Spackman E."/>
            <person name="Goraichik I."/>
            <person name="Dimitrov K.M."/>
            <person name="Suarez D.L."/>
            <person name="Swayne D.E."/>
        </authorList>
    </citation>
    <scope>NUCLEOTIDE SEQUENCE [LARGE SCALE GENOMIC DNA]</scope>
    <source>
        <strain evidence="1 2">DSM 5090</strain>
    </source>
</reference>
<dbReference type="RefSeq" id="WP_084575089.1">
    <property type="nucleotide sequence ID" value="NZ_CP155572.1"/>
</dbReference>
<dbReference type="PIRSF" id="PIRSF015617">
    <property type="entry name" value="Adensltrnsf_CobA"/>
    <property type="match status" value="1"/>
</dbReference>
<dbReference type="AlphaFoldDB" id="A0A1W2A945"/>
<dbReference type="SUPFAM" id="SSF52540">
    <property type="entry name" value="P-loop containing nucleoside triphosphate hydrolases"/>
    <property type="match status" value="1"/>
</dbReference>
<protein>
    <submittedName>
        <fullName evidence="1">Cob(I)alamin adenosyltransferase</fullName>
    </submittedName>
</protein>
<dbReference type="GO" id="GO:0005524">
    <property type="term" value="F:ATP binding"/>
    <property type="evidence" value="ECO:0007669"/>
    <property type="project" value="InterPro"/>
</dbReference>
<dbReference type="InterPro" id="IPR003724">
    <property type="entry name" value="CblAdoTrfase_CobA"/>
</dbReference>
<dbReference type="STRING" id="112901.SAMN04488500_105162"/>
<dbReference type="Gene3D" id="3.40.50.300">
    <property type="entry name" value="P-loop containing nucleotide triphosphate hydrolases"/>
    <property type="match status" value="1"/>
</dbReference>
<keyword evidence="1" id="KW-0808">Transferase</keyword>
<dbReference type="PANTHER" id="PTHR46638:SF1">
    <property type="entry name" value="CORRINOID ADENOSYLTRANSFERASE"/>
    <property type="match status" value="1"/>
</dbReference>
<dbReference type="PANTHER" id="PTHR46638">
    <property type="entry name" value="CORRINOID ADENOSYLTRANSFERASE"/>
    <property type="match status" value="1"/>
</dbReference>
<dbReference type="Pfam" id="PF02572">
    <property type="entry name" value="CobA_CobO_BtuR"/>
    <property type="match status" value="1"/>
</dbReference>
<dbReference type="GO" id="GO:0008817">
    <property type="term" value="F:corrinoid adenosyltransferase activity"/>
    <property type="evidence" value="ECO:0007669"/>
    <property type="project" value="InterPro"/>
</dbReference>
<sequence length="177" mass="19452">MGKHDNFGLIQVYTGNGKGKTTASLGLAFRASGHEFNVCMIQFMKKNDEYGEVKAALKIPNFKLIQVGREAFVDLKNPESIDYKLAEEGWELAKSVILSGQYNIVILDEVNVTMAAKLLDASVVAAFLAEKKNNTEVVLTGRYAPPEITAIAHLVTEMHDIKHPFSIGVPARQGIDF</sequence>
<organism evidence="1 2">
    <name type="scientific">Sporomusa malonica</name>
    <dbReference type="NCBI Taxonomy" id="112901"/>
    <lineage>
        <taxon>Bacteria</taxon>
        <taxon>Bacillati</taxon>
        <taxon>Bacillota</taxon>
        <taxon>Negativicutes</taxon>
        <taxon>Selenomonadales</taxon>
        <taxon>Sporomusaceae</taxon>
        <taxon>Sporomusa</taxon>
    </lineage>
</organism>
<evidence type="ECO:0000313" key="1">
    <source>
        <dbReference type="EMBL" id="SMC57176.1"/>
    </source>
</evidence>
<accession>A0A1W2A945</accession>
<keyword evidence="2" id="KW-1185">Reference proteome</keyword>
<dbReference type="EMBL" id="FWXI01000005">
    <property type="protein sequence ID" value="SMC57176.1"/>
    <property type="molecule type" value="Genomic_DNA"/>
</dbReference>
<dbReference type="GO" id="GO:0009236">
    <property type="term" value="P:cobalamin biosynthetic process"/>
    <property type="evidence" value="ECO:0007669"/>
    <property type="project" value="InterPro"/>
</dbReference>
<proteinExistence type="predicted"/>
<dbReference type="OrthoDB" id="9810309at2"/>
<name>A0A1W2A945_9FIRM</name>
<dbReference type="CDD" id="cd00561">
    <property type="entry name" value="CobA_ACA"/>
    <property type="match status" value="1"/>
</dbReference>